<dbReference type="NCBIfam" id="TIGR01145">
    <property type="entry name" value="ATP_synt_delta"/>
    <property type="match status" value="1"/>
</dbReference>
<evidence type="ECO:0000256" key="7">
    <source>
        <dbReference type="ARBA" id="ARBA00023310"/>
    </source>
</evidence>
<dbReference type="Pfam" id="PF00213">
    <property type="entry name" value="OSCP"/>
    <property type="match status" value="1"/>
</dbReference>
<dbReference type="KEGG" id="marq:MARGE09_P4112"/>
<keyword evidence="3 8" id="KW-0375">Hydrogen ion transport</keyword>
<comment type="function">
    <text evidence="8">F(1)F(0) ATP synthase produces ATP from ADP in the presence of a proton or sodium gradient. F-type ATPases consist of two structural domains, F(1) containing the extramembraneous catalytic core and F(0) containing the membrane proton channel, linked together by a central stalk and a peripheral stalk. During catalysis, ATP synthesis in the catalytic domain of F(1) is coupled via a rotary mechanism of the central stalk subunits to proton translocation.</text>
</comment>
<gene>
    <name evidence="8" type="primary">atpH</name>
    <name evidence="9" type="ORF">MARGE09_P4112</name>
</gene>
<proteinExistence type="inferred from homology"/>
<dbReference type="InterPro" id="IPR020781">
    <property type="entry name" value="ATPase_OSCP/d_CS"/>
</dbReference>
<evidence type="ECO:0000256" key="5">
    <source>
        <dbReference type="ARBA" id="ARBA00023136"/>
    </source>
</evidence>
<keyword evidence="4 8" id="KW-0406">Ion transport</keyword>
<dbReference type="EMBL" id="AP023086">
    <property type="protein sequence ID" value="BCD99910.1"/>
    <property type="molecule type" value="Genomic_DNA"/>
</dbReference>
<dbReference type="GO" id="GO:0046933">
    <property type="term" value="F:proton-transporting ATP synthase activity, rotational mechanism"/>
    <property type="evidence" value="ECO:0007669"/>
    <property type="project" value="UniProtKB-UniRule"/>
</dbReference>
<comment type="function">
    <text evidence="8">This protein is part of the stalk that links CF(0) to CF(1). It either transmits conformational changes from CF(0) to CF(1) or is implicated in proton conduction.</text>
</comment>
<dbReference type="GO" id="GO:0005886">
    <property type="term" value="C:plasma membrane"/>
    <property type="evidence" value="ECO:0007669"/>
    <property type="project" value="UniProtKB-SubCell"/>
</dbReference>
<dbReference type="InterPro" id="IPR026015">
    <property type="entry name" value="ATP_synth_OSCP/delta_N_sf"/>
</dbReference>
<name>A0AAN1WLQ1_9GAMM</name>
<comment type="similarity">
    <text evidence="8">Belongs to the ATPase delta chain family.</text>
</comment>
<comment type="subcellular location">
    <subcellularLocation>
        <location evidence="8">Cell membrane</location>
        <topology evidence="8">Peripheral membrane protein</topology>
    </subcellularLocation>
    <subcellularLocation>
        <location evidence="1">Membrane</location>
    </subcellularLocation>
</comment>
<protein>
    <recommendedName>
        <fullName evidence="8">ATP synthase subunit delta</fullName>
    </recommendedName>
    <alternativeName>
        <fullName evidence="8">ATP synthase F(1) sector subunit delta</fullName>
    </alternativeName>
    <alternativeName>
        <fullName evidence="8">F-type ATPase subunit delta</fullName>
        <shortName evidence="8">F-ATPase subunit delta</shortName>
    </alternativeName>
</protein>
<reference evidence="9 10" key="1">
    <citation type="journal article" date="2022" name="IScience">
        <title>An ultrasensitive nanofiber-based assay for enzymatic hydrolysis and deep-sea microbial degradation of cellulose.</title>
        <authorList>
            <person name="Tsudome M."/>
            <person name="Tachioka M."/>
            <person name="Miyazaki M."/>
            <person name="Uchimura K."/>
            <person name="Tsuda M."/>
            <person name="Takaki Y."/>
            <person name="Deguchi S."/>
        </authorList>
    </citation>
    <scope>NUCLEOTIDE SEQUENCE [LARGE SCALE GENOMIC DNA]</scope>
    <source>
        <strain evidence="9 10">GE09</strain>
    </source>
</reference>
<dbReference type="HAMAP" id="MF_01416">
    <property type="entry name" value="ATP_synth_delta_bact"/>
    <property type="match status" value="1"/>
</dbReference>
<organism evidence="9 10">
    <name type="scientific">Marinagarivorans cellulosilyticus</name>
    <dbReference type="NCBI Taxonomy" id="2721545"/>
    <lineage>
        <taxon>Bacteria</taxon>
        <taxon>Pseudomonadati</taxon>
        <taxon>Pseudomonadota</taxon>
        <taxon>Gammaproteobacteria</taxon>
        <taxon>Cellvibrionales</taxon>
        <taxon>Cellvibrionaceae</taxon>
        <taxon>Marinagarivorans</taxon>
    </lineage>
</organism>
<evidence type="ECO:0000256" key="1">
    <source>
        <dbReference type="ARBA" id="ARBA00004370"/>
    </source>
</evidence>
<evidence type="ECO:0000313" key="10">
    <source>
        <dbReference type="Proteomes" id="UP001320119"/>
    </source>
</evidence>
<dbReference type="GO" id="GO:0045259">
    <property type="term" value="C:proton-transporting ATP synthase complex"/>
    <property type="evidence" value="ECO:0007669"/>
    <property type="project" value="UniProtKB-KW"/>
</dbReference>
<accession>A0AAN1WLQ1</accession>
<evidence type="ECO:0000256" key="8">
    <source>
        <dbReference type="HAMAP-Rule" id="MF_01416"/>
    </source>
</evidence>
<evidence type="ECO:0000256" key="2">
    <source>
        <dbReference type="ARBA" id="ARBA00022448"/>
    </source>
</evidence>
<evidence type="ECO:0000256" key="3">
    <source>
        <dbReference type="ARBA" id="ARBA00022781"/>
    </source>
</evidence>
<dbReference type="PROSITE" id="PS00389">
    <property type="entry name" value="ATPASE_DELTA"/>
    <property type="match status" value="1"/>
</dbReference>
<dbReference type="PANTHER" id="PTHR11910">
    <property type="entry name" value="ATP SYNTHASE DELTA CHAIN"/>
    <property type="match status" value="1"/>
</dbReference>
<keyword evidence="5 8" id="KW-0472">Membrane</keyword>
<dbReference type="InterPro" id="IPR000711">
    <property type="entry name" value="ATPase_OSCP/dsu"/>
</dbReference>
<dbReference type="AlphaFoldDB" id="A0AAN1WLQ1"/>
<dbReference type="Proteomes" id="UP001320119">
    <property type="component" value="Chromosome"/>
</dbReference>
<dbReference type="PRINTS" id="PR00125">
    <property type="entry name" value="ATPASEDELTA"/>
</dbReference>
<evidence type="ECO:0000256" key="4">
    <source>
        <dbReference type="ARBA" id="ARBA00023065"/>
    </source>
</evidence>
<dbReference type="SUPFAM" id="SSF47928">
    <property type="entry name" value="N-terminal domain of the delta subunit of the F1F0-ATP synthase"/>
    <property type="match status" value="1"/>
</dbReference>
<keyword evidence="10" id="KW-1185">Reference proteome</keyword>
<keyword evidence="7 8" id="KW-0066">ATP synthesis</keyword>
<dbReference type="NCBIfam" id="NF004402">
    <property type="entry name" value="PRK05758.2-2"/>
    <property type="match status" value="1"/>
</dbReference>
<dbReference type="RefSeq" id="WP_236985209.1">
    <property type="nucleotide sequence ID" value="NZ_AP023086.1"/>
</dbReference>
<dbReference type="Gene3D" id="1.10.520.20">
    <property type="entry name" value="N-terminal domain of the delta subunit of the F1F0-ATP synthase"/>
    <property type="match status" value="1"/>
</dbReference>
<evidence type="ECO:0000313" key="9">
    <source>
        <dbReference type="EMBL" id="BCD99910.1"/>
    </source>
</evidence>
<keyword evidence="8" id="KW-1003">Cell membrane</keyword>
<evidence type="ECO:0000256" key="6">
    <source>
        <dbReference type="ARBA" id="ARBA00023196"/>
    </source>
</evidence>
<sequence length="178" mass="18892">MAELTTLARPYARAAFESARADSQLNEWAQALVVAAAVASEPKVKQLLAAPGLTAAQKSAAFADVCGSELSDKFKNFVSVLAENKRLALLPFIQTLFIDLKSQLEKAINVEVTTAFEISAETQSQLVIALTKKLDRVVTLESSIDKSLIGGAVIRAGDTVIDGSVKGRLAKLAEAMNS</sequence>
<keyword evidence="2 8" id="KW-0813">Transport</keyword>
<keyword evidence="6 8" id="KW-0139">CF(1)</keyword>